<organism evidence="3 4">
    <name type="scientific">Bartonella apis</name>
    <dbReference type="NCBI Taxonomy" id="1686310"/>
    <lineage>
        <taxon>Bacteria</taxon>
        <taxon>Pseudomonadati</taxon>
        <taxon>Pseudomonadota</taxon>
        <taxon>Alphaproteobacteria</taxon>
        <taxon>Hyphomicrobiales</taxon>
        <taxon>Bartonellaceae</taxon>
        <taxon>Bartonella</taxon>
    </lineage>
</organism>
<dbReference type="SUPFAM" id="SSF52266">
    <property type="entry name" value="SGNH hydrolase"/>
    <property type="match status" value="1"/>
</dbReference>
<accession>A0A1R0F8X2</accession>
<sequence>MKKILRFVVLLLPLGMLAFAPQSADARNLFDIIFGRKQQEQPAYPPPPPPVKKKRVVKSPVPQKTNQKAPNAKRVLVLGDFVGNAVADGLNQLYAENPNIVILTSTNLSSGLVNDNHYNWLDNIPKLVAKDKPDIIVMTLGANDNQTIKSGDKTINAGDKEWSDNYRQRIVALSSALKQTGKPFLWLGDPSFKDPQLSQTISLLNRLYKQQMEAAGGHFVDVWEGFVDDQGKFALSGYDVNGQTVRLRANDGINFTSAGKKKLAFYLEKPLENIINLNSNDASDKVKVDPNGPVISILPRDVDRVAPIGFYDMAGQNNGLLGDTEAPKPEKAEDHWVPKNGKEPGRADNFSSLQ</sequence>
<evidence type="ECO:0000313" key="4">
    <source>
        <dbReference type="Proteomes" id="UP000187344"/>
    </source>
</evidence>
<reference evidence="3 4" key="1">
    <citation type="submission" date="2016-12" db="EMBL/GenBank/DDBJ databases">
        <title>Comparative genomics of Bartonella apis.</title>
        <authorList>
            <person name="Engel P."/>
        </authorList>
    </citation>
    <scope>NUCLEOTIDE SEQUENCE [LARGE SCALE GENOMIC DNA]</scope>
    <source>
        <strain evidence="3 4">PEB0149</strain>
    </source>
</reference>
<dbReference type="CDD" id="cd01829">
    <property type="entry name" value="SGNH_hydrolase_peri2"/>
    <property type="match status" value="1"/>
</dbReference>
<dbReference type="GO" id="GO:0016788">
    <property type="term" value="F:hydrolase activity, acting on ester bonds"/>
    <property type="evidence" value="ECO:0007669"/>
    <property type="project" value="UniProtKB-ARBA"/>
</dbReference>
<keyword evidence="4" id="KW-1185">Reference proteome</keyword>
<dbReference type="Pfam" id="PF04311">
    <property type="entry name" value="DUF459"/>
    <property type="match status" value="1"/>
</dbReference>
<feature type="signal peptide" evidence="2">
    <location>
        <begin position="1"/>
        <end position="26"/>
    </location>
</feature>
<dbReference type="EMBL" id="LXYT01000002">
    <property type="protein sequence ID" value="OLY43379.1"/>
    <property type="molecule type" value="Genomic_DNA"/>
</dbReference>
<evidence type="ECO:0000313" key="3">
    <source>
        <dbReference type="EMBL" id="OLY43379.1"/>
    </source>
</evidence>
<dbReference type="InterPro" id="IPR007407">
    <property type="entry name" value="DUF459"/>
</dbReference>
<keyword evidence="2" id="KW-0732">Signal</keyword>
<name>A0A1R0F8X2_9HYPH</name>
<proteinExistence type="predicted"/>
<evidence type="ECO:0000256" key="2">
    <source>
        <dbReference type="SAM" id="SignalP"/>
    </source>
</evidence>
<feature type="compositionally biased region" description="Basic and acidic residues" evidence="1">
    <location>
        <begin position="325"/>
        <end position="346"/>
    </location>
</feature>
<dbReference type="AlphaFoldDB" id="A0A1R0F8X2"/>
<dbReference type="OrthoDB" id="9805649at2"/>
<feature type="chain" id="PRO_5012028439" evidence="2">
    <location>
        <begin position="27"/>
        <end position="354"/>
    </location>
</feature>
<gene>
    <name evidence="3" type="ORF">PEB0149_008050</name>
</gene>
<protein>
    <submittedName>
        <fullName evidence="3">Uncharacterized protein</fullName>
    </submittedName>
</protein>
<feature type="region of interest" description="Disordered" evidence="1">
    <location>
        <begin position="319"/>
        <end position="354"/>
    </location>
</feature>
<dbReference type="RefSeq" id="WP_083639812.1">
    <property type="nucleotide sequence ID" value="NZ_LXYT01000002.1"/>
</dbReference>
<comment type="caution">
    <text evidence="3">The sequence shown here is derived from an EMBL/GenBank/DDBJ whole genome shotgun (WGS) entry which is preliminary data.</text>
</comment>
<dbReference type="Proteomes" id="UP000187344">
    <property type="component" value="Unassembled WGS sequence"/>
</dbReference>
<dbReference type="InterPro" id="IPR036514">
    <property type="entry name" value="SGNH_hydro_sf"/>
</dbReference>
<evidence type="ECO:0000256" key="1">
    <source>
        <dbReference type="SAM" id="MobiDB-lite"/>
    </source>
</evidence>
<dbReference type="Gene3D" id="3.40.50.1110">
    <property type="entry name" value="SGNH hydrolase"/>
    <property type="match status" value="1"/>
</dbReference>